<evidence type="ECO:0000313" key="4">
    <source>
        <dbReference type="Proteomes" id="UP001152797"/>
    </source>
</evidence>
<evidence type="ECO:0000313" key="2">
    <source>
        <dbReference type="EMBL" id="CAI4018106.1"/>
    </source>
</evidence>
<dbReference type="EMBL" id="CAMXCT010006675">
    <property type="protein sequence ID" value="CAI4018106.1"/>
    <property type="molecule type" value="Genomic_DNA"/>
</dbReference>
<name>A0A9P1GNG5_9DINO</name>
<evidence type="ECO:0000256" key="1">
    <source>
        <dbReference type="SAM" id="MobiDB-lite"/>
    </source>
</evidence>
<proteinExistence type="predicted"/>
<dbReference type="EMBL" id="CAMXCT030006675">
    <property type="protein sequence ID" value="CAL4805418.1"/>
    <property type="molecule type" value="Genomic_DNA"/>
</dbReference>
<protein>
    <submittedName>
        <fullName evidence="2">Uncharacterized protein</fullName>
    </submittedName>
</protein>
<comment type="caution">
    <text evidence="2">The sequence shown here is derived from an EMBL/GenBank/DDBJ whole genome shotgun (WGS) entry which is preliminary data.</text>
</comment>
<reference evidence="3" key="2">
    <citation type="submission" date="2024-04" db="EMBL/GenBank/DDBJ databases">
        <authorList>
            <person name="Chen Y."/>
            <person name="Shah S."/>
            <person name="Dougan E. K."/>
            <person name="Thang M."/>
            <person name="Chan C."/>
        </authorList>
    </citation>
    <scope>NUCLEOTIDE SEQUENCE [LARGE SCALE GENOMIC DNA]</scope>
</reference>
<feature type="region of interest" description="Disordered" evidence="1">
    <location>
        <begin position="1"/>
        <end position="22"/>
    </location>
</feature>
<evidence type="ECO:0000313" key="3">
    <source>
        <dbReference type="EMBL" id="CAL1171481.1"/>
    </source>
</evidence>
<organism evidence="2">
    <name type="scientific">Cladocopium goreaui</name>
    <dbReference type="NCBI Taxonomy" id="2562237"/>
    <lineage>
        <taxon>Eukaryota</taxon>
        <taxon>Sar</taxon>
        <taxon>Alveolata</taxon>
        <taxon>Dinophyceae</taxon>
        <taxon>Suessiales</taxon>
        <taxon>Symbiodiniaceae</taxon>
        <taxon>Cladocopium</taxon>
    </lineage>
</organism>
<reference evidence="2" key="1">
    <citation type="submission" date="2022-10" db="EMBL/GenBank/DDBJ databases">
        <authorList>
            <person name="Chen Y."/>
            <person name="Dougan E. K."/>
            <person name="Chan C."/>
            <person name="Rhodes N."/>
            <person name="Thang M."/>
        </authorList>
    </citation>
    <scope>NUCLEOTIDE SEQUENCE</scope>
</reference>
<gene>
    <name evidence="2" type="ORF">C1SCF055_LOCUS42702</name>
</gene>
<dbReference type="Proteomes" id="UP001152797">
    <property type="component" value="Unassembled WGS sequence"/>
</dbReference>
<keyword evidence="4" id="KW-1185">Reference proteome</keyword>
<dbReference type="EMBL" id="CAMXCT020006675">
    <property type="protein sequence ID" value="CAL1171481.1"/>
    <property type="molecule type" value="Genomic_DNA"/>
</dbReference>
<accession>A0A9P1GNG5</accession>
<sequence length="85" mass="9376">MPSPTEGIEGTEEVRTQDATAAFTQEMEVETRIATETRERPGGVVTGGAAFSMLVVRCQSRISGKMRYRVVCKGLYENLLHMVPL</sequence>
<dbReference type="AlphaFoldDB" id="A0A9P1GNG5"/>